<dbReference type="EMBL" id="JAGWCR010000004">
    <property type="protein sequence ID" value="MBS3648875.1"/>
    <property type="molecule type" value="Genomic_DNA"/>
</dbReference>
<keyword evidence="1" id="KW-0732">Signal</keyword>
<proteinExistence type="predicted"/>
<name>A0A942I803_9HYPH</name>
<reference evidence="2" key="1">
    <citation type="submission" date="2021-04" db="EMBL/GenBank/DDBJ databases">
        <title>Pseudaminobacter soli sp. nov., isolated from paddy soil contaminated by heavy metals.</title>
        <authorList>
            <person name="Zhang K."/>
        </authorList>
    </citation>
    <scope>NUCLEOTIDE SEQUENCE</scope>
    <source>
        <strain evidence="2">19-2017</strain>
    </source>
</reference>
<dbReference type="RefSeq" id="WP_188254437.1">
    <property type="nucleotide sequence ID" value="NZ_JABVCF010000004.1"/>
</dbReference>
<organism evidence="2 3">
    <name type="scientific">Pseudaminobacter soli</name>
    <name type="common">ex Zhang et al. 2022</name>
    <dbReference type="NCBI Taxonomy" id="2831468"/>
    <lineage>
        <taxon>Bacteria</taxon>
        <taxon>Pseudomonadati</taxon>
        <taxon>Pseudomonadota</taxon>
        <taxon>Alphaproteobacteria</taxon>
        <taxon>Hyphomicrobiales</taxon>
        <taxon>Phyllobacteriaceae</taxon>
        <taxon>Pseudaminobacter</taxon>
    </lineage>
</organism>
<gene>
    <name evidence="2" type="ORF">KEU06_09675</name>
</gene>
<evidence type="ECO:0000256" key="1">
    <source>
        <dbReference type="SAM" id="SignalP"/>
    </source>
</evidence>
<comment type="caution">
    <text evidence="2">The sequence shown here is derived from an EMBL/GenBank/DDBJ whole genome shotgun (WGS) entry which is preliminary data.</text>
</comment>
<protein>
    <submittedName>
        <fullName evidence="2">Uncharacterized protein</fullName>
    </submittedName>
</protein>
<feature type="signal peptide" evidence="1">
    <location>
        <begin position="1"/>
        <end position="20"/>
    </location>
</feature>
<dbReference type="AlphaFoldDB" id="A0A942I803"/>
<keyword evidence="3" id="KW-1185">Reference proteome</keyword>
<sequence>MIPYPILMGASAAAILAAVAGKEAPPAGGPLGIYDQTSAVSDVDASTIAVARPERVVAGTLMVAFVATGASISSVTPPSGWEVVVNRKDGRSYGGCFYRYATGSEPNYYTFTCTGAAQINAVVFAIGGAALTSPINAFGTNGAPANNPTHVVPSLTTTVDGCLVLSAAIAGWSGVTYTDPGGVTRIFYQRPTGPSGGQSNALVICKEEKTTAGATGTRTYTPSEATEFTAFGIAIAPGNSPIGPAKSFLTPVVGAISTLNQNTTGTTGTINKPAGAQEGDLLVAHISLGVSATALATPSGWTLIDQGIYGSARSFLLYKVVTASEPSSYTFTWTGTTRCCAAIMQVLNANPNRPILQHSRYGGPTNSNPFIVGVGAINGDNRLVLAMVDGGWGGQSITTGPSGYTKLYDFATATAGGDGVTAAAFSRVYNSPGFVNSLSIVPVTGLNYAAFSLVINPRTE</sequence>
<evidence type="ECO:0000313" key="3">
    <source>
        <dbReference type="Proteomes" id="UP000680348"/>
    </source>
</evidence>
<dbReference type="Proteomes" id="UP000680348">
    <property type="component" value="Unassembled WGS sequence"/>
</dbReference>
<feature type="chain" id="PRO_5037244881" evidence="1">
    <location>
        <begin position="21"/>
        <end position="460"/>
    </location>
</feature>
<evidence type="ECO:0000313" key="2">
    <source>
        <dbReference type="EMBL" id="MBS3648875.1"/>
    </source>
</evidence>
<accession>A0A942I803</accession>